<dbReference type="Pfam" id="PF15882">
    <property type="entry name" value="DUF4735"/>
    <property type="match status" value="1"/>
</dbReference>
<dbReference type="Proteomes" id="UP001626550">
    <property type="component" value="Unassembled WGS sequence"/>
</dbReference>
<reference evidence="2 3" key="1">
    <citation type="submission" date="2024-11" db="EMBL/GenBank/DDBJ databases">
        <title>Adaptive evolution of stress response genes in parasites aligns with host niche diversity.</title>
        <authorList>
            <person name="Hahn C."/>
            <person name="Resl P."/>
        </authorList>
    </citation>
    <scope>NUCLEOTIDE SEQUENCE [LARGE SCALE GENOMIC DNA]</scope>
    <source>
        <strain evidence="2">EGGRZ-B1_66</strain>
        <tissue evidence="2">Body</tissue>
    </source>
</reference>
<dbReference type="EMBL" id="JBJKFK010004623">
    <property type="protein sequence ID" value="KAL3308844.1"/>
    <property type="molecule type" value="Genomic_DNA"/>
</dbReference>
<keyword evidence="3" id="KW-1185">Reference proteome</keyword>
<evidence type="ECO:0000313" key="3">
    <source>
        <dbReference type="Proteomes" id="UP001626550"/>
    </source>
</evidence>
<proteinExistence type="predicted"/>
<name>A0ABD2PNJ8_9PLAT</name>
<evidence type="ECO:0000256" key="1">
    <source>
        <dbReference type="SAM" id="SignalP"/>
    </source>
</evidence>
<organism evidence="2 3">
    <name type="scientific">Cichlidogyrus casuarinus</name>
    <dbReference type="NCBI Taxonomy" id="1844966"/>
    <lineage>
        <taxon>Eukaryota</taxon>
        <taxon>Metazoa</taxon>
        <taxon>Spiralia</taxon>
        <taxon>Lophotrochozoa</taxon>
        <taxon>Platyhelminthes</taxon>
        <taxon>Monogenea</taxon>
        <taxon>Monopisthocotylea</taxon>
        <taxon>Dactylogyridea</taxon>
        <taxon>Ancyrocephalidae</taxon>
        <taxon>Cichlidogyrus</taxon>
    </lineage>
</organism>
<gene>
    <name evidence="2" type="ORF">Ciccas_012618</name>
</gene>
<comment type="caution">
    <text evidence="2">The sequence shown here is derived from an EMBL/GenBank/DDBJ whole genome shotgun (WGS) entry which is preliminary data.</text>
</comment>
<feature type="chain" id="PRO_5044759410" evidence="1">
    <location>
        <begin position="18"/>
        <end position="206"/>
    </location>
</feature>
<dbReference type="PANTHER" id="PTHR33539">
    <property type="entry name" value="UPF0764 PROTEIN C16ORF89"/>
    <property type="match status" value="1"/>
</dbReference>
<protein>
    <submittedName>
        <fullName evidence="2">Uncharacterized protein</fullName>
    </submittedName>
</protein>
<dbReference type="PANTHER" id="PTHR33539:SF1">
    <property type="entry name" value="UPF0764 PROTEIN C16ORF89"/>
    <property type="match status" value="1"/>
</dbReference>
<evidence type="ECO:0000313" key="2">
    <source>
        <dbReference type="EMBL" id="KAL3308844.1"/>
    </source>
</evidence>
<feature type="signal peptide" evidence="1">
    <location>
        <begin position="1"/>
        <end position="17"/>
    </location>
</feature>
<accession>A0ABD2PNJ8</accession>
<sequence>MRFFVLLLLVGACCCWSNKHEASLEAVLNSIDEALHFMESYFEQLNLDSVIGVRLIEGKTGALIARYMSDMPDALFERLRRSQGAASRVAKKGYLASKLNTPYYHNQMKFIIQSHFWDLFQPRRALKNVTVPLERVHRNFDERKSDNCLKLVSNPGQCSFSEECAEYLAQENLSQYDLTHQPFLILSATQVNLIPDDLDKVLVWLR</sequence>
<dbReference type="InterPro" id="IPR031751">
    <property type="entry name" value="DUF4735"/>
</dbReference>
<keyword evidence="1" id="KW-0732">Signal</keyword>
<dbReference type="AlphaFoldDB" id="A0ABD2PNJ8"/>